<dbReference type="InterPro" id="IPR008927">
    <property type="entry name" value="6-PGluconate_DH-like_C_sf"/>
</dbReference>
<sequence>MKKTFHIVGAGKVGQTLAQLLHRQGARLVAVSGGRDAAVLADRCGGVFVPHIAALPPAEMILITPPDNVIAEVAAELAVLPWLSGETLAVHCSGAKSVAVLASLAARGVRTGSLHPVFAFADVQAAVAALPGQLCALEAEPAAMDDLREIAAALGLRAFTLPSASKARYHAALSAASNFSVVLAAFAQQLLQPLALPEALSRELVSALMRQSVDNLAALTPAQALTGPIVRGDDSTVAAHLAALDAAERAQYCTWALAALALAAGRVDEAAAERLAALLEAV</sequence>
<dbReference type="EMBL" id="CP091508">
    <property type="protein sequence ID" value="UOO82131.1"/>
    <property type="molecule type" value="Genomic_DNA"/>
</dbReference>
<gene>
    <name evidence="3" type="ORF">LVJ83_01225</name>
</gene>
<evidence type="ECO:0000259" key="1">
    <source>
        <dbReference type="Pfam" id="PF10727"/>
    </source>
</evidence>
<dbReference type="InterPro" id="IPR019665">
    <property type="entry name" value="OxRdtase/DH_put_Rossmann_dom"/>
</dbReference>
<dbReference type="InterPro" id="IPR037108">
    <property type="entry name" value="TM1727-like_C_sf"/>
</dbReference>
<dbReference type="SUPFAM" id="SSF51735">
    <property type="entry name" value="NAD(P)-binding Rossmann-fold domains"/>
    <property type="match status" value="1"/>
</dbReference>
<dbReference type="Gene3D" id="3.40.50.720">
    <property type="entry name" value="NAD(P)-binding Rossmann-like Domain"/>
    <property type="match status" value="1"/>
</dbReference>
<evidence type="ECO:0000313" key="3">
    <source>
        <dbReference type="EMBL" id="UOO82131.1"/>
    </source>
</evidence>
<keyword evidence="4" id="KW-1185">Reference proteome</keyword>
<dbReference type="SUPFAM" id="SSF48179">
    <property type="entry name" value="6-phosphogluconate dehydrogenase C-terminal domain-like"/>
    <property type="match status" value="1"/>
</dbReference>
<dbReference type="RefSeq" id="WP_244785528.1">
    <property type="nucleotide sequence ID" value="NZ_CP091508.1"/>
</dbReference>
<proteinExistence type="predicted"/>
<protein>
    <submittedName>
        <fullName evidence="3">DUF2520 domain-containing protein</fullName>
    </submittedName>
</protein>
<dbReference type="InterPro" id="IPR036291">
    <property type="entry name" value="NAD(P)-bd_dom_sf"/>
</dbReference>
<evidence type="ECO:0000259" key="2">
    <source>
        <dbReference type="Pfam" id="PF10728"/>
    </source>
</evidence>
<dbReference type="Gene3D" id="1.10.1040.20">
    <property type="entry name" value="ProC-like, C-terminal domain"/>
    <property type="match status" value="1"/>
</dbReference>
<dbReference type="PANTHER" id="PTHR40459:SF1">
    <property type="entry name" value="CONSERVED HYPOTHETICAL ALANINE AND LEUCINE RICH PROTEIN"/>
    <property type="match status" value="1"/>
</dbReference>
<dbReference type="Pfam" id="PF10727">
    <property type="entry name" value="Rossmann-like"/>
    <property type="match status" value="1"/>
</dbReference>
<dbReference type="Pfam" id="PF10728">
    <property type="entry name" value="DUF2520"/>
    <property type="match status" value="1"/>
</dbReference>
<dbReference type="InterPro" id="IPR018931">
    <property type="entry name" value="DUF2520"/>
</dbReference>
<accession>A0ABY4DZK2</accession>
<name>A0ABY4DZK2_9NEIS</name>
<feature type="domain" description="Putative oxidoreductase/dehydrogenase Rossmann-like" evidence="1">
    <location>
        <begin position="6"/>
        <end position="116"/>
    </location>
</feature>
<organism evidence="3 4">
    <name type="scientific">Uruburuella testudinis</name>
    <dbReference type="NCBI Taxonomy" id="1282863"/>
    <lineage>
        <taxon>Bacteria</taxon>
        <taxon>Pseudomonadati</taxon>
        <taxon>Pseudomonadota</taxon>
        <taxon>Betaproteobacteria</taxon>
        <taxon>Neisseriales</taxon>
        <taxon>Neisseriaceae</taxon>
        <taxon>Uruburuella</taxon>
    </lineage>
</organism>
<reference evidence="3 4" key="1">
    <citation type="journal article" date="2022" name="Res Sq">
        <title>Evolution of multicellular longitudinally dividing oral cavity symbionts (Neisseriaceae).</title>
        <authorList>
            <person name="Nyongesa S."/>
            <person name="Weber P."/>
            <person name="Bernet E."/>
            <person name="Pullido F."/>
            <person name="Nieckarz M."/>
            <person name="Delaby M."/>
            <person name="Nieves C."/>
            <person name="Viehboeck T."/>
            <person name="Krause N."/>
            <person name="Rivera-Millot A."/>
            <person name="Nakamura A."/>
            <person name="Vischer N."/>
            <person name="VanNieuwenhze M."/>
            <person name="Brun Y."/>
            <person name="Cava F."/>
            <person name="Bulgheresi S."/>
            <person name="Veyrier F."/>
        </authorList>
    </citation>
    <scope>NUCLEOTIDE SEQUENCE [LARGE SCALE GENOMIC DNA]</scope>
    <source>
        <strain evidence="3 4">CCUG 63373m</strain>
    </source>
</reference>
<dbReference type="PANTHER" id="PTHR40459">
    <property type="entry name" value="CONSERVED HYPOTHETICAL ALANINE AND LEUCINE RICH PROTEIN"/>
    <property type="match status" value="1"/>
</dbReference>
<evidence type="ECO:0000313" key="4">
    <source>
        <dbReference type="Proteomes" id="UP000829817"/>
    </source>
</evidence>
<dbReference type="Proteomes" id="UP000829817">
    <property type="component" value="Chromosome"/>
</dbReference>
<feature type="domain" description="DUF2520" evidence="2">
    <location>
        <begin position="135"/>
        <end position="256"/>
    </location>
</feature>